<feature type="compositionally biased region" description="Polar residues" evidence="3">
    <location>
        <begin position="15"/>
        <end position="25"/>
    </location>
</feature>
<dbReference type="Gene3D" id="3.40.50.10860">
    <property type="entry name" value="Leucine Dehydrogenase, chain A, domain 1"/>
    <property type="match status" value="1"/>
</dbReference>
<proteinExistence type="inferred from homology"/>
<dbReference type="SUPFAM" id="SSF53223">
    <property type="entry name" value="Aminoacid dehydrogenase-like, N-terminal domain"/>
    <property type="match status" value="1"/>
</dbReference>
<dbReference type="PANTHER" id="PTHR11606">
    <property type="entry name" value="GLUTAMATE DEHYDROGENASE"/>
    <property type="match status" value="1"/>
</dbReference>
<dbReference type="InterPro" id="IPR006097">
    <property type="entry name" value="Glu/Leu/Phe/Val/Trp_DH_dimer"/>
</dbReference>
<dbReference type="GO" id="GO:0005739">
    <property type="term" value="C:mitochondrion"/>
    <property type="evidence" value="ECO:0007669"/>
    <property type="project" value="TreeGrafter"/>
</dbReference>
<evidence type="ECO:0000313" key="6">
    <source>
        <dbReference type="WBParaSite" id="jg5830"/>
    </source>
</evidence>
<feature type="domain" description="Glutamate/phenylalanine/leucine/valine/L-tryptophan dehydrogenase dimerisation" evidence="4">
    <location>
        <begin position="88"/>
        <end position="139"/>
    </location>
</feature>
<comment type="similarity">
    <text evidence="1">Belongs to the Glu/Leu/Phe/Val dehydrogenases family.</text>
</comment>
<sequence length="170" mass="18902">MIQVTDSSKPMDEQVNPSFFQDGGQTNNLTKNDKKNLVRGILSAIKPVNKVLHITFPFVETMDSTKWWKLESSTFRAPNPYQRRGGCAIGGAKGGVKIDPRKYSDYEIEKITRRIAIEFSKKGFLGPGVDVPAPPDMGTVRGKWLGLLTLMPRQLVIWTGTRPLASQANP</sequence>
<evidence type="ECO:0000256" key="1">
    <source>
        <dbReference type="ARBA" id="ARBA00006382"/>
    </source>
</evidence>
<evidence type="ECO:0000256" key="2">
    <source>
        <dbReference type="ARBA" id="ARBA00023002"/>
    </source>
</evidence>
<evidence type="ECO:0000256" key="3">
    <source>
        <dbReference type="SAM" id="MobiDB-lite"/>
    </source>
</evidence>
<keyword evidence="2" id="KW-0560">Oxidoreductase</keyword>
<dbReference type="InterPro" id="IPR046346">
    <property type="entry name" value="Aminoacid_DH-like_N_sf"/>
</dbReference>
<dbReference type="PANTHER" id="PTHR11606:SF13">
    <property type="entry name" value="GLUTAMATE DEHYDROGENASE 1, MITOCHONDRIAL"/>
    <property type="match status" value="1"/>
</dbReference>
<evidence type="ECO:0000313" key="5">
    <source>
        <dbReference type="Proteomes" id="UP000887574"/>
    </source>
</evidence>
<dbReference type="GO" id="GO:0006538">
    <property type="term" value="P:L-glutamate catabolic process"/>
    <property type="evidence" value="ECO:0007669"/>
    <property type="project" value="TreeGrafter"/>
</dbReference>
<dbReference type="WBParaSite" id="jg5830">
    <property type="protein sequence ID" value="jg5830"/>
    <property type="gene ID" value="jg5830"/>
</dbReference>
<reference evidence="6" key="1">
    <citation type="submission" date="2022-11" db="UniProtKB">
        <authorList>
            <consortium name="WormBaseParasite"/>
        </authorList>
    </citation>
    <scope>IDENTIFICATION</scope>
</reference>
<keyword evidence="5" id="KW-1185">Reference proteome</keyword>
<evidence type="ECO:0000259" key="4">
    <source>
        <dbReference type="Pfam" id="PF02812"/>
    </source>
</evidence>
<name>A0A915EEJ0_9BILA</name>
<feature type="region of interest" description="Disordered" evidence="3">
    <location>
        <begin position="1"/>
        <end position="31"/>
    </location>
</feature>
<dbReference type="AlphaFoldDB" id="A0A915EEJ0"/>
<protein>
    <recommendedName>
        <fullName evidence="4">Glutamate/phenylalanine/leucine/valine/L-tryptophan dehydrogenase dimerisation domain-containing protein</fullName>
    </recommendedName>
</protein>
<accession>A0A915EEJ0</accession>
<organism evidence="5 6">
    <name type="scientific">Ditylenchus dipsaci</name>
    <dbReference type="NCBI Taxonomy" id="166011"/>
    <lineage>
        <taxon>Eukaryota</taxon>
        <taxon>Metazoa</taxon>
        <taxon>Ecdysozoa</taxon>
        <taxon>Nematoda</taxon>
        <taxon>Chromadorea</taxon>
        <taxon>Rhabditida</taxon>
        <taxon>Tylenchina</taxon>
        <taxon>Tylenchomorpha</taxon>
        <taxon>Sphaerularioidea</taxon>
        <taxon>Anguinidae</taxon>
        <taxon>Anguininae</taxon>
        <taxon>Ditylenchus</taxon>
    </lineage>
</organism>
<dbReference type="Pfam" id="PF02812">
    <property type="entry name" value="ELFV_dehydrog_N"/>
    <property type="match status" value="1"/>
</dbReference>
<dbReference type="Proteomes" id="UP000887574">
    <property type="component" value="Unplaced"/>
</dbReference>
<dbReference type="GO" id="GO:0004352">
    <property type="term" value="F:glutamate dehydrogenase (NAD+) activity"/>
    <property type="evidence" value="ECO:0007669"/>
    <property type="project" value="TreeGrafter"/>
</dbReference>